<organism evidence="2 3">
    <name type="scientific">Magnetospirillum fulvum MGU-K5</name>
    <dbReference type="NCBI Taxonomy" id="1316936"/>
    <lineage>
        <taxon>Bacteria</taxon>
        <taxon>Pseudomonadati</taxon>
        <taxon>Pseudomonadota</taxon>
        <taxon>Alphaproteobacteria</taxon>
        <taxon>Rhodospirillales</taxon>
        <taxon>Rhodospirillaceae</taxon>
        <taxon>Magnetospirillum</taxon>
    </lineage>
</organism>
<dbReference type="InterPro" id="IPR052020">
    <property type="entry name" value="Cyclic_di-GMP/3'3'-cGAMP_PDE"/>
</dbReference>
<feature type="domain" description="HD-GYP" evidence="1">
    <location>
        <begin position="162"/>
        <end position="371"/>
    </location>
</feature>
<dbReference type="InterPro" id="IPR029016">
    <property type="entry name" value="GAF-like_dom_sf"/>
</dbReference>
<proteinExistence type="predicted"/>
<dbReference type="PATRIC" id="fig|1316936.3.peg.1740"/>
<evidence type="ECO:0000313" key="3">
    <source>
        <dbReference type="Proteomes" id="UP000015350"/>
    </source>
</evidence>
<comment type="caution">
    <text evidence="2">The sequence shown here is derived from an EMBL/GenBank/DDBJ whole genome shotgun (WGS) entry which is preliminary data.</text>
</comment>
<dbReference type="SUPFAM" id="SSF109604">
    <property type="entry name" value="HD-domain/PDEase-like"/>
    <property type="match status" value="1"/>
</dbReference>
<accession>S9SCW7</accession>
<dbReference type="CDD" id="cd00077">
    <property type="entry name" value="HDc"/>
    <property type="match status" value="1"/>
</dbReference>
<evidence type="ECO:0000259" key="1">
    <source>
        <dbReference type="PROSITE" id="PS51832"/>
    </source>
</evidence>
<dbReference type="STRING" id="1316936.K678_08719"/>
<dbReference type="EMBL" id="AQPH01000026">
    <property type="protein sequence ID" value="EPY01918.1"/>
    <property type="molecule type" value="Genomic_DNA"/>
</dbReference>
<dbReference type="SMART" id="SM00471">
    <property type="entry name" value="HDc"/>
    <property type="match status" value="1"/>
</dbReference>
<dbReference type="eggNOG" id="COG3437">
    <property type="taxonomic scope" value="Bacteria"/>
</dbReference>
<dbReference type="GO" id="GO:0008081">
    <property type="term" value="F:phosphoric diester hydrolase activity"/>
    <property type="evidence" value="ECO:0007669"/>
    <property type="project" value="UniProtKB-ARBA"/>
</dbReference>
<dbReference type="InterPro" id="IPR037522">
    <property type="entry name" value="HD_GYP_dom"/>
</dbReference>
<dbReference type="Gene3D" id="1.10.3210.10">
    <property type="entry name" value="Hypothetical protein af1432"/>
    <property type="match status" value="1"/>
</dbReference>
<dbReference type="Gene3D" id="3.30.450.40">
    <property type="match status" value="1"/>
</dbReference>
<dbReference type="InterPro" id="IPR003607">
    <property type="entry name" value="HD/PDEase_dom"/>
</dbReference>
<dbReference type="SUPFAM" id="SSF55781">
    <property type="entry name" value="GAF domain-like"/>
    <property type="match status" value="1"/>
</dbReference>
<dbReference type="AlphaFoldDB" id="S9SCW7"/>
<dbReference type="Pfam" id="PF13487">
    <property type="entry name" value="HD_5"/>
    <property type="match status" value="1"/>
</dbReference>
<evidence type="ECO:0000313" key="2">
    <source>
        <dbReference type="EMBL" id="EPY01918.1"/>
    </source>
</evidence>
<dbReference type="PANTHER" id="PTHR45228:SF1">
    <property type="entry name" value="CYCLIC DI-GMP PHOSPHODIESTERASE TM_0186"/>
    <property type="match status" value="1"/>
</dbReference>
<protein>
    <submittedName>
        <fullName evidence="2">HD-GYP domain-containing protein</fullName>
    </submittedName>
</protein>
<gene>
    <name evidence="2" type="ORF">K678_08719</name>
</gene>
<name>S9SCW7_MAGFU</name>
<dbReference type="Proteomes" id="UP000015350">
    <property type="component" value="Unassembled WGS sequence"/>
</dbReference>
<dbReference type="PANTHER" id="PTHR45228">
    <property type="entry name" value="CYCLIC DI-GMP PHOSPHODIESTERASE TM_0186-RELATED"/>
    <property type="match status" value="1"/>
</dbReference>
<reference evidence="2 3" key="1">
    <citation type="submission" date="2013-04" db="EMBL/GenBank/DDBJ databases">
        <authorList>
            <person name="Kuznetsov B."/>
            <person name="Ivanovsky R."/>
        </authorList>
    </citation>
    <scope>NUCLEOTIDE SEQUENCE [LARGE SCALE GENOMIC DNA]</scope>
    <source>
        <strain evidence="2 3">MGU-K5</strain>
    </source>
</reference>
<sequence length="375" mass="40758">MAKGEGAASFHQGLAAQIGALHEEIRVEPELAPLGRIAVALYDPRTDLLKTFIHSSDGESPLDHATAPLSGLPSLVELARVHGTRTLNDLSEVARSGHEYAARLVSFGYYSSHTVPICGREGLRGFLFLNGIVPGFFTQRVLRRLKPYGDLIAQMVLRELDALHSMQSTVKVLLQISAVRDGETGGHLARMARYSRAIGLRLAAPLGFSDEFVEYLFQFAPVHDVGKISVPDHILLKPGPLTPDEFKVMQGHVERGVEIVDLAVGDFGFISTAHLRMLRQIVACHHEKLDGSGYPQGLKGADVPLEARIVAVADVFDALTSRRPYKAAWSNADAMDALRHDVAENRLDGACVEALAECMSEIVDIQVLFGETVVG</sequence>
<dbReference type="PROSITE" id="PS51832">
    <property type="entry name" value="HD_GYP"/>
    <property type="match status" value="1"/>
</dbReference>